<dbReference type="GO" id="GO:0004824">
    <property type="term" value="F:lysine-tRNA ligase activity"/>
    <property type="evidence" value="ECO:0007669"/>
    <property type="project" value="InterPro"/>
</dbReference>
<dbReference type="InterPro" id="IPR045864">
    <property type="entry name" value="aa-tRNA-synth_II/BPL/LPL"/>
</dbReference>
<evidence type="ECO:0000256" key="5">
    <source>
        <dbReference type="ARBA" id="ARBA00052794"/>
    </source>
</evidence>
<dbReference type="NCBIfam" id="NF006828">
    <property type="entry name" value="PRK09350.1"/>
    <property type="match status" value="1"/>
</dbReference>
<comment type="catalytic activity">
    <reaction evidence="5">
        <text>D-beta-lysine + L-lysyl-[protein] + ATP = N(6)-((3R)-3,6-diaminohexanoyl)-L-lysyl-[protein] + AMP + diphosphate + H(+)</text>
        <dbReference type="Rhea" id="RHEA:83435"/>
        <dbReference type="Rhea" id="RHEA-COMP:9752"/>
        <dbReference type="Rhea" id="RHEA-COMP:20131"/>
        <dbReference type="ChEBI" id="CHEBI:15378"/>
        <dbReference type="ChEBI" id="CHEBI:29969"/>
        <dbReference type="ChEBI" id="CHEBI:30616"/>
        <dbReference type="ChEBI" id="CHEBI:33019"/>
        <dbReference type="ChEBI" id="CHEBI:84138"/>
        <dbReference type="ChEBI" id="CHEBI:156053"/>
        <dbReference type="ChEBI" id="CHEBI:456215"/>
    </reaction>
    <physiologicalReaction direction="left-to-right" evidence="5">
        <dbReference type="Rhea" id="RHEA:83436"/>
    </physiologicalReaction>
</comment>
<dbReference type="GO" id="GO:0005524">
    <property type="term" value="F:ATP binding"/>
    <property type="evidence" value="ECO:0007669"/>
    <property type="project" value="UniProtKB-KW"/>
</dbReference>
<gene>
    <name evidence="7" type="primary">genX</name>
    <name evidence="7" type="ORF">IAE60_14740</name>
</gene>
<keyword evidence="2" id="KW-0436">Ligase</keyword>
<evidence type="ECO:0000256" key="1">
    <source>
        <dbReference type="ARBA" id="ARBA00011738"/>
    </source>
</evidence>
<reference evidence="7 8" key="1">
    <citation type="submission" date="2020-08" db="EMBL/GenBank/DDBJ databases">
        <title>Streptomycin Non-resistant strain, P. mexicana.</title>
        <authorList>
            <person name="Ganesh-Kumar S."/>
            <person name="Zhe T."/>
            <person name="Yu Z."/>
            <person name="Min Y."/>
        </authorList>
    </citation>
    <scope>NUCLEOTIDE SEQUENCE [LARGE SCALE GENOMIC DNA]</scope>
    <source>
        <strain evidence="7 8">GTZY2</strain>
    </source>
</reference>
<dbReference type="InterPro" id="IPR004525">
    <property type="entry name" value="EpmA"/>
</dbReference>
<evidence type="ECO:0000313" key="8">
    <source>
        <dbReference type="Proteomes" id="UP000515838"/>
    </source>
</evidence>
<dbReference type="Gene3D" id="3.30.930.10">
    <property type="entry name" value="Bira Bifunctional Protein, Domain 2"/>
    <property type="match status" value="1"/>
</dbReference>
<accession>A0A7G9TAP3</accession>
<dbReference type="GO" id="GO:0000049">
    <property type="term" value="F:tRNA binding"/>
    <property type="evidence" value="ECO:0007669"/>
    <property type="project" value="TreeGrafter"/>
</dbReference>
<keyword evidence="4" id="KW-0067">ATP-binding</keyword>
<dbReference type="Proteomes" id="UP000515838">
    <property type="component" value="Chromosome"/>
</dbReference>
<protein>
    <submittedName>
        <fullName evidence="7">EF-P lysine aminoacylase GenX</fullName>
    </submittedName>
</protein>
<dbReference type="InterPro" id="IPR018149">
    <property type="entry name" value="Lys-tRNA-synth_II_C"/>
</dbReference>
<evidence type="ECO:0000256" key="4">
    <source>
        <dbReference type="ARBA" id="ARBA00022840"/>
    </source>
</evidence>
<evidence type="ECO:0000259" key="6">
    <source>
        <dbReference type="PROSITE" id="PS50862"/>
    </source>
</evidence>
<dbReference type="AlphaFoldDB" id="A0A7G9TAP3"/>
<comment type="subunit">
    <text evidence="1">Homodimer.</text>
</comment>
<dbReference type="PROSITE" id="PS50862">
    <property type="entry name" value="AA_TRNA_LIGASE_II"/>
    <property type="match status" value="1"/>
</dbReference>
<dbReference type="EMBL" id="CP060731">
    <property type="protein sequence ID" value="QNN77168.1"/>
    <property type="molecule type" value="Genomic_DNA"/>
</dbReference>
<dbReference type="PANTHER" id="PTHR42918:SF6">
    <property type="entry name" value="ELONGATION FACTOR P--(R)-BETA-LYSINE LIGASE"/>
    <property type="match status" value="1"/>
</dbReference>
<sequence length="339" mass="37547">MSRWRPGPGWSEGVADLDWAPSGSRDALRLRAWVNRLVREFFFARDVLEVETPMMSRAGNTDPNIASFALEFSGRTDGASRTRWLRTSPEFPLKRLLAAGVGDCFELGRVFRDGEAGGRHNPEFTMLEWYRVGWTLEPLMDETVALVQAALSMVGRSATVARVSFRDLYRQQLGVDPMTADLETVRNAAAGIAIDGDGLTRDDWLDLLMTHRLQPTFGHDQIRVVHDYPASQCALAKVVERDGMPVAERFELYLGPLELANGYHELTDAAEQRVRFERDVATRSVRGEDAPAIDEGLLAALAHGMPACAGVALGVDRLLMAMLDTPRIADVVAFDFARA</sequence>
<evidence type="ECO:0000313" key="7">
    <source>
        <dbReference type="EMBL" id="QNN77168.1"/>
    </source>
</evidence>
<evidence type="ECO:0000256" key="3">
    <source>
        <dbReference type="ARBA" id="ARBA00022741"/>
    </source>
</evidence>
<evidence type="ECO:0000256" key="2">
    <source>
        <dbReference type="ARBA" id="ARBA00022598"/>
    </source>
</evidence>
<feature type="domain" description="Aminoacyl-transfer RNA synthetases class-II family profile" evidence="6">
    <location>
        <begin position="26"/>
        <end position="339"/>
    </location>
</feature>
<dbReference type="InterPro" id="IPR006195">
    <property type="entry name" value="aa-tRNA-synth_II"/>
</dbReference>
<dbReference type="Pfam" id="PF00152">
    <property type="entry name" value="tRNA-synt_2"/>
    <property type="match status" value="1"/>
</dbReference>
<dbReference type="NCBIfam" id="TIGR00462">
    <property type="entry name" value="genX"/>
    <property type="match status" value="1"/>
</dbReference>
<keyword evidence="3" id="KW-0547">Nucleotide-binding</keyword>
<dbReference type="PRINTS" id="PR00982">
    <property type="entry name" value="TRNASYNTHLYS"/>
</dbReference>
<dbReference type="GO" id="GO:0006430">
    <property type="term" value="P:lysyl-tRNA aminoacylation"/>
    <property type="evidence" value="ECO:0007669"/>
    <property type="project" value="InterPro"/>
</dbReference>
<dbReference type="PANTHER" id="PTHR42918">
    <property type="entry name" value="LYSYL-TRNA SYNTHETASE"/>
    <property type="match status" value="1"/>
</dbReference>
<dbReference type="GO" id="GO:0005829">
    <property type="term" value="C:cytosol"/>
    <property type="evidence" value="ECO:0007669"/>
    <property type="project" value="TreeGrafter"/>
</dbReference>
<dbReference type="InterPro" id="IPR004364">
    <property type="entry name" value="Aa-tRNA-synt_II"/>
</dbReference>
<dbReference type="SUPFAM" id="SSF55681">
    <property type="entry name" value="Class II aaRS and biotin synthetases"/>
    <property type="match status" value="1"/>
</dbReference>
<dbReference type="FunFam" id="3.30.930.10:FF:000017">
    <property type="entry name" value="Elongation factor P--(R)-beta-lysine ligase"/>
    <property type="match status" value="1"/>
</dbReference>
<name>A0A7G9TAP3_PSEMX</name>
<organism evidence="7 8">
    <name type="scientific">Pseudoxanthomonas mexicana</name>
    <dbReference type="NCBI Taxonomy" id="128785"/>
    <lineage>
        <taxon>Bacteria</taxon>
        <taxon>Pseudomonadati</taxon>
        <taxon>Pseudomonadota</taxon>
        <taxon>Gammaproteobacteria</taxon>
        <taxon>Lysobacterales</taxon>
        <taxon>Lysobacteraceae</taxon>
        <taxon>Pseudoxanthomonas</taxon>
    </lineage>
</organism>
<proteinExistence type="predicted"/>